<dbReference type="InterPro" id="IPR026444">
    <property type="entry name" value="Secre_tail"/>
</dbReference>
<dbReference type="Pfam" id="PF18962">
    <property type="entry name" value="Por_Secre_tail"/>
    <property type="match status" value="1"/>
</dbReference>
<dbReference type="EMBL" id="VTWT01000003">
    <property type="protein sequence ID" value="KAA9340059.1"/>
    <property type="molecule type" value="Genomic_DNA"/>
</dbReference>
<comment type="caution">
    <text evidence="2">The sequence shown here is derived from an EMBL/GenBank/DDBJ whole genome shotgun (WGS) entry which is preliminary data.</text>
</comment>
<protein>
    <submittedName>
        <fullName evidence="2">T9SS type A sorting domain-containing protein</fullName>
    </submittedName>
</protein>
<gene>
    <name evidence="2" type="ORF">F0P94_06840</name>
</gene>
<evidence type="ECO:0000313" key="3">
    <source>
        <dbReference type="Proteomes" id="UP000326570"/>
    </source>
</evidence>
<organism evidence="2 3">
    <name type="scientific">Adhaeribacter soli</name>
    <dbReference type="NCBI Taxonomy" id="2607655"/>
    <lineage>
        <taxon>Bacteria</taxon>
        <taxon>Pseudomonadati</taxon>
        <taxon>Bacteroidota</taxon>
        <taxon>Cytophagia</taxon>
        <taxon>Cytophagales</taxon>
        <taxon>Hymenobacteraceae</taxon>
        <taxon>Adhaeribacter</taxon>
    </lineage>
</organism>
<dbReference type="InterPro" id="IPR052918">
    <property type="entry name" value="Motility_Chemotaxis_Reg"/>
</dbReference>
<dbReference type="NCBIfam" id="TIGR04183">
    <property type="entry name" value="Por_Secre_tail"/>
    <property type="match status" value="1"/>
</dbReference>
<dbReference type="RefSeq" id="WP_150903131.1">
    <property type="nucleotide sequence ID" value="NZ_VTWT01000003.1"/>
</dbReference>
<feature type="domain" description="Secretion system C-terminal sorting" evidence="1">
    <location>
        <begin position="451"/>
        <end position="521"/>
    </location>
</feature>
<sequence>MKNISLHALTITLVFFVALQGMAQMPAWQWAVGKGISQNLLSAKTSLETDTLGNSYVAGAGLSKYSPEGKLLWSKDIKAMGLSKDAAGNLYVVGTFQGSVYLGNTTLTAPPLNITVFLAKFDQAGNTIWAKKGPSSWEIAPNDGASIKINGISTDSAGNSLFTGFCWGNADFDSVSLIPNSSVTQPIYFAAKYDQQGQVKWARSYPYIQEAVIGTNDNYFLHDGSTLSNYNENGALLWQKSFTTSSNNSNAQITCLETDESGNCFVAGSLSGSVTIDGITLQNSGFRNALLVKFNPAGTLLWAKTSQALSASSQPEITAIKAGPNGRVYITGNFTDSITFDNSLPALTAQANQAPAFVSKLSSTDGAPYWQKQTSGFLYQSSIADLPDGESVTAGFFQSPGCSFDNINLNYASGYNRNLFLAKLSTGTTQPLEPVTEPEPAPEPSITAQFYPNPANSEIRINMPDFENAKVLVFNVAGQKIYTDSLSAKGKLEINVTAWPASMYLVKITAEGKAQIQKLLVTH</sequence>
<dbReference type="PANTHER" id="PTHR35580:SF1">
    <property type="entry name" value="PHYTASE-LIKE DOMAIN-CONTAINING PROTEIN"/>
    <property type="match status" value="1"/>
</dbReference>
<dbReference type="Proteomes" id="UP000326570">
    <property type="component" value="Unassembled WGS sequence"/>
</dbReference>
<proteinExistence type="predicted"/>
<dbReference type="SUPFAM" id="SSF50998">
    <property type="entry name" value="Quinoprotein alcohol dehydrogenase-like"/>
    <property type="match status" value="1"/>
</dbReference>
<dbReference type="Gene3D" id="2.80.10.50">
    <property type="match status" value="1"/>
</dbReference>
<evidence type="ECO:0000259" key="1">
    <source>
        <dbReference type="Pfam" id="PF18962"/>
    </source>
</evidence>
<name>A0A5N1J4Q4_9BACT</name>
<dbReference type="AlphaFoldDB" id="A0A5N1J4Q4"/>
<keyword evidence="3" id="KW-1185">Reference proteome</keyword>
<accession>A0A5N1J4Q4</accession>
<dbReference type="InterPro" id="IPR011047">
    <property type="entry name" value="Quinoprotein_ADH-like_sf"/>
</dbReference>
<reference evidence="2 3" key="1">
    <citation type="submission" date="2019-09" db="EMBL/GenBank/DDBJ databases">
        <title>Genome sequence of Adhaeribacter sp. M2.</title>
        <authorList>
            <person name="Srinivasan S."/>
        </authorList>
    </citation>
    <scope>NUCLEOTIDE SEQUENCE [LARGE SCALE GENOMIC DNA]</scope>
    <source>
        <strain evidence="2 3">M2</strain>
    </source>
</reference>
<dbReference type="PANTHER" id="PTHR35580">
    <property type="entry name" value="CELL SURFACE GLYCOPROTEIN (S-LAYER PROTEIN)-LIKE PROTEIN"/>
    <property type="match status" value="1"/>
</dbReference>
<evidence type="ECO:0000313" key="2">
    <source>
        <dbReference type="EMBL" id="KAA9340059.1"/>
    </source>
</evidence>